<feature type="transmembrane region" description="Helical" evidence="7">
    <location>
        <begin position="45"/>
        <end position="65"/>
    </location>
</feature>
<dbReference type="Proteomes" id="UP000002943">
    <property type="component" value="Unassembled WGS sequence"/>
</dbReference>
<dbReference type="GO" id="GO:0005886">
    <property type="term" value="C:plasma membrane"/>
    <property type="evidence" value="ECO:0007669"/>
    <property type="project" value="TreeGrafter"/>
</dbReference>
<accession>E3BEA4</accession>
<keyword evidence="9" id="KW-1185">Reference proteome</keyword>
<reference evidence="8 9" key="1">
    <citation type="journal article" date="2012" name="Int. J. Syst. Evol. Microbiol.">
        <title>Vibrio caribbeanicus sp. nov., isolated from the marine sponge Scleritoderma cyanea.</title>
        <authorList>
            <person name="Hoffmann M."/>
            <person name="Monday S.R."/>
            <person name="Allard M.W."/>
            <person name="Strain E.A."/>
            <person name="Whittaker P."/>
            <person name="Naum M."/>
            <person name="McCarthy P.J."/>
            <person name="Lopez J.V."/>
            <person name="Fischer M."/>
            <person name="Brown E.W."/>
        </authorList>
    </citation>
    <scope>NUCLEOTIDE SEQUENCE [LARGE SCALE GENOMIC DNA]</scope>
    <source>
        <strain evidence="8 9">ATCC BAA-2122</strain>
    </source>
</reference>
<comment type="subcellular location">
    <subcellularLocation>
        <location evidence="1">Membrane</location>
        <topology evidence="1">Multi-pass membrane protein</topology>
    </subcellularLocation>
</comment>
<dbReference type="InterPro" id="IPR002528">
    <property type="entry name" value="MATE_fam"/>
</dbReference>
<dbReference type="NCBIfam" id="TIGR00797">
    <property type="entry name" value="matE"/>
    <property type="match status" value="1"/>
</dbReference>
<organism evidence="8 9">
    <name type="scientific">Vibrio caribbeanicus ATCC BAA-2122</name>
    <dbReference type="NCBI Taxonomy" id="796620"/>
    <lineage>
        <taxon>Bacteria</taxon>
        <taxon>Pseudomonadati</taxon>
        <taxon>Pseudomonadota</taxon>
        <taxon>Gammaproteobacteria</taxon>
        <taxon>Vibrionales</taxon>
        <taxon>Vibrionaceae</taxon>
        <taxon>Vibrio</taxon>
    </lineage>
</organism>
<protein>
    <submittedName>
        <fullName evidence="8">MATE efflux family protein</fullName>
    </submittedName>
</protein>
<evidence type="ECO:0000313" key="9">
    <source>
        <dbReference type="Proteomes" id="UP000002943"/>
    </source>
</evidence>
<dbReference type="PANTHER" id="PTHR43298">
    <property type="entry name" value="MULTIDRUG RESISTANCE PROTEIN NORM-RELATED"/>
    <property type="match status" value="1"/>
</dbReference>
<feature type="transmembrane region" description="Helical" evidence="7">
    <location>
        <begin position="228"/>
        <end position="249"/>
    </location>
</feature>
<evidence type="ECO:0000256" key="7">
    <source>
        <dbReference type="SAM" id="Phobius"/>
    </source>
</evidence>
<feature type="transmembrane region" description="Helical" evidence="7">
    <location>
        <begin position="349"/>
        <end position="371"/>
    </location>
</feature>
<keyword evidence="5 7" id="KW-1133">Transmembrane helix</keyword>
<dbReference type="InterPro" id="IPR044644">
    <property type="entry name" value="DinF-like"/>
</dbReference>
<feature type="transmembrane region" description="Helical" evidence="7">
    <location>
        <begin position="269"/>
        <end position="291"/>
    </location>
</feature>
<dbReference type="AlphaFoldDB" id="E3BEA4"/>
<feature type="transmembrane region" description="Helical" evidence="7">
    <location>
        <begin position="86"/>
        <end position="107"/>
    </location>
</feature>
<dbReference type="PANTHER" id="PTHR43298:SF2">
    <property type="entry name" value="FMN_FAD EXPORTER YEEO-RELATED"/>
    <property type="match status" value="1"/>
</dbReference>
<dbReference type="Pfam" id="PF01554">
    <property type="entry name" value="MatE"/>
    <property type="match status" value="2"/>
</dbReference>
<feature type="transmembrane region" description="Helical" evidence="7">
    <location>
        <begin position="406"/>
        <end position="426"/>
    </location>
</feature>
<evidence type="ECO:0000256" key="6">
    <source>
        <dbReference type="ARBA" id="ARBA00023136"/>
    </source>
</evidence>
<dbReference type="CDD" id="cd13136">
    <property type="entry name" value="MATE_DinF_like"/>
    <property type="match status" value="1"/>
</dbReference>
<evidence type="ECO:0000256" key="5">
    <source>
        <dbReference type="ARBA" id="ARBA00022989"/>
    </source>
</evidence>
<dbReference type="STRING" id="796620.VIBC2010_08238"/>
<dbReference type="OrthoDB" id="9789527at2"/>
<dbReference type="GO" id="GO:0015297">
    <property type="term" value="F:antiporter activity"/>
    <property type="evidence" value="ECO:0007669"/>
    <property type="project" value="InterPro"/>
</dbReference>
<feature type="transmembrane region" description="Helical" evidence="7">
    <location>
        <begin position="127"/>
        <end position="146"/>
    </location>
</feature>
<keyword evidence="6 7" id="KW-0472">Membrane</keyword>
<feature type="transmembrane region" description="Helical" evidence="7">
    <location>
        <begin position="158"/>
        <end position="180"/>
    </location>
</feature>
<dbReference type="GO" id="GO:0042910">
    <property type="term" value="F:xenobiotic transmembrane transporter activity"/>
    <property type="evidence" value="ECO:0007669"/>
    <property type="project" value="InterPro"/>
</dbReference>
<evidence type="ECO:0000256" key="1">
    <source>
        <dbReference type="ARBA" id="ARBA00004141"/>
    </source>
</evidence>
<name>E3BEA4_9VIBR</name>
<dbReference type="EMBL" id="AEIU01000002">
    <property type="protein sequence ID" value="EFP98521.1"/>
    <property type="molecule type" value="Genomic_DNA"/>
</dbReference>
<feature type="transmembrane region" description="Helical" evidence="7">
    <location>
        <begin position="12"/>
        <end position="33"/>
    </location>
</feature>
<feature type="transmembrane region" description="Helical" evidence="7">
    <location>
        <begin position="383"/>
        <end position="400"/>
    </location>
</feature>
<gene>
    <name evidence="8" type="ORF">VIBC2010_08238</name>
</gene>
<feature type="transmembrane region" description="Helical" evidence="7">
    <location>
        <begin position="303"/>
        <end position="329"/>
    </location>
</feature>
<comment type="similarity">
    <text evidence="2">Belongs to the multi antimicrobial extrusion (MATE) (TC 2.A.66.1) family.</text>
</comment>
<dbReference type="InterPro" id="IPR050222">
    <property type="entry name" value="MATE_MdtK"/>
</dbReference>
<dbReference type="eggNOG" id="COG0534">
    <property type="taxonomic scope" value="Bacteria"/>
</dbReference>
<evidence type="ECO:0000313" key="8">
    <source>
        <dbReference type="EMBL" id="EFP98521.1"/>
    </source>
</evidence>
<sequence length="434" mass="47350">MKLTHKEYLKIAIPFVVSTVTQPLLGAVDTAVIGRLCVTELLGGIAIGTLVMNTIYWLFGFFRVSTTGQSAMALGSNNSADQINSLLRPAVLAAFVGCVFILLQGTIWQVAEWGIAPDPAVSQHAKAYFDIMIFGAPFVLVNYTLIGWLMGQEKARETLIIQVMGNVLNMALDILFVLYFDMGIAGVAVATLIAQVATLLLGITLVLKTGQFSLVDHLKSLTLSRGELKVILSSNIDLLLRTVCLLVFFNIVARVGSQLGTDVLATNAIFLQVVYVMSYLFDGIANASSVFAGKAVGQKNPKLLDSVICITAQYTMVLIVALTLLTFIFERHIVSVFTSIPELIELCLSLSTWLLIFPLFAGFGLTFYGIFTGTGTTRPVRNASFMTLVVFLLVQLVSVPNLGNDGLWLSFTLFYVGRFAFMYPYIGQVRQKCL</sequence>
<feature type="transmembrane region" description="Helical" evidence="7">
    <location>
        <begin position="186"/>
        <end position="207"/>
    </location>
</feature>
<proteinExistence type="inferred from homology"/>
<evidence type="ECO:0000256" key="4">
    <source>
        <dbReference type="ARBA" id="ARBA00022692"/>
    </source>
</evidence>
<evidence type="ECO:0000256" key="3">
    <source>
        <dbReference type="ARBA" id="ARBA00022448"/>
    </source>
</evidence>
<comment type="caution">
    <text evidence="8">The sequence shown here is derived from an EMBL/GenBank/DDBJ whole genome shotgun (WGS) entry which is preliminary data.</text>
</comment>
<dbReference type="RefSeq" id="WP_009599193.1">
    <property type="nucleotide sequence ID" value="NZ_AEIU01000002.1"/>
</dbReference>
<keyword evidence="4 7" id="KW-0812">Transmembrane</keyword>
<evidence type="ECO:0000256" key="2">
    <source>
        <dbReference type="ARBA" id="ARBA00010199"/>
    </source>
</evidence>
<keyword evidence="3" id="KW-0813">Transport</keyword>